<reference evidence="9 10" key="1">
    <citation type="submission" date="2024-04" db="EMBL/GenBank/DDBJ databases">
        <title>Genome sequencing and metabolic network reconstruction of aminoacids and betaine degradation by Anoxynatronum sibiricum.</title>
        <authorList>
            <person name="Detkova E.N."/>
            <person name="Boltjanskaja Y.V."/>
            <person name="Mardanov A.V."/>
            <person name="Kevbrin V."/>
        </authorList>
    </citation>
    <scope>NUCLEOTIDE SEQUENCE [LARGE SCALE GENOMIC DNA]</scope>
    <source>
        <strain evidence="9 10">Z-7981</strain>
    </source>
</reference>
<evidence type="ECO:0000256" key="6">
    <source>
        <dbReference type="SAM" id="Coils"/>
    </source>
</evidence>
<keyword evidence="6" id="KW-0175">Coiled coil</keyword>
<evidence type="ECO:0000256" key="7">
    <source>
        <dbReference type="SAM" id="Phobius"/>
    </source>
</evidence>
<dbReference type="PANTHER" id="PTHR34138:SF1">
    <property type="entry name" value="CELL SHAPE-DETERMINING PROTEIN MREC"/>
    <property type="match status" value="1"/>
</dbReference>
<dbReference type="Proteomes" id="UP001407405">
    <property type="component" value="Unassembled WGS sequence"/>
</dbReference>
<proteinExistence type="inferred from homology"/>
<sequence>MINLNDKNHVPIILTILVIVLIMIIGFTSHQREQIFILERGLGNVFLPIQRVISKSMSQVEESLVTLIRSSDIKDENNQLRSVNESLQHQLIELQLTQEELSELRQLQRTLNSIDRHDDFFPVTANVIAKNPGNWFEMFTIDAGSQQGVEKDSVVIGSGGLVGRVYETGHFWSKVIAIIDNSSSVSFQVLRDGSLQGIISGSVTNELSGYLFDPDAEVVVGDQLITSGIGLYPKGILIGEVTTIDRTPDLLLKSVNVEPAVNFNRLDKVLVISPRTIDE</sequence>
<evidence type="ECO:0000313" key="10">
    <source>
        <dbReference type="Proteomes" id="UP001407405"/>
    </source>
</evidence>
<dbReference type="InterPro" id="IPR055342">
    <property type="entry name" value="MreC_beta-barrel_core"/>
</dbReference>
<evidence type="ECO:0000256" key="2">
    <source>
        <dbReference type="ARBA" id="ARBA00013855"/>
    </source>
</evidence>
<dbReference type="InterPro" id="IPR007221">
    <property type="entry name" value="MreC"/>
</dbReference>
<dbReference type="Gene3D" id="2.40.10.350">
    <property type="entry name" value="Rod shape-determining protein MreC, domain 2"/>
    <property type="match status" value="1"/>
</dbReference>
<comment type="similarity">
    <text evidence="1 5">Belongs to the MreC family.</text>
</comment>
<dbReference type="NCBIfam" id="TIGR00219">
    <property type="entry name" value="mreC"/>
    <property type="match status" value="1"/>
</dbReference>
<keyword evidence="7" id="KW-0812">Transmembrane</keyword>
<dbReference type="PANTHER" id="PTHR34138">
    <property type="entry name" value="CELL SHAPE-DETERMINING PROTEIN MREC"/>
    <property type="match status" value="1"/>
</dbReference>
<organism evidence="9 10">
    <name type="scientific">Anoxynatronum sibiricum</name>
    <dbReference type="NCBI Taxonomy" id="210623"/>
    <lineage>
        <taxon>Bacteria</taxon>
        <taxon>Bacillati</taxon>
        <taxon>Bacillota</taxon>
        <taxon>Clostridia</taxon>
        <taxon>Eubacteriales</taxon>
        <taxon>Clostridiaceae</taxon>
        <taxon>Anoxynatronum</taxon>
    </lineage>
</organism>
<evidence type="ECO:0000256" key="4">
    <source>
        <dbReference type="ARBA" id="ARBA00032089"/>
    </source>
</evidence>
<evidence type="ECO:0000259" key="8">
    <source>
        <dbReference type="Pfam" id="PF04085"/>
    </source>
</evidence>
<evidence type="ECO:0000256" key="1">
    <source>
        <dbReference type="ARBA" id="ARBA00009369"/>
    </source>
</evidence>
<gene>
    <name evidence="9" type="primary">mreC</name>
    <name evidence="9" type="ORF">AAIG11_16370</name>
</gene>
<keyword evidence="7" id="KW-0472">Membrane</keyword>
<comment type="caution">
    <text evidence="9">The sequence shown here is derived from an EMBL/GenBank/DDBJ whole genome shotgun (WGS) entry which is preliminary data.</text>
</comment>
<dbReference type="PIRSF" id="PIRSF038471">
    <property type="entry name" value="MreC"/>
    <property type="match status" value="1"/>
</dbReference>
<name>A0ABU9VY25_9CLOT</name>
<feature type="coiled-coil region" evidence="6">
    <location>
        <begin position="77"/>
        <end position="107"/>
    </location>
</feature>
<evidence type="ECO:0000256" key="3">
    <source>
        <dbReference type="ARBA" id="ARBA00022960"/>
    </source>
</evidence>
<dbReference type="Gene3D" id="2.40.10.340">
    <property type="entry name" value="Rod shape-determining protein MreC, domain 1"/>
    <property type="match status" value="1"/>
</dbReference>
<dbReference type="InterPro" id="IPR042177">
    <property type="entry name" value="Cell/Rod_1"/>
</dbReference>
<dbReference type="EMBL" id="JBCITM010000027">
    <property type="protein sequence ID" value="MEN1762065.1"/>
    <property type="molecule type" value="Genomic_DNA"/>
</dbReference>
<dbReference type="InterPro" id="IPR042175">
    <property type="entry name" value="Cell/Rod_MreC_2"/>
</dbReference>
<evidence type="ECO:0000313" key="9">
    <source>
        <dbReference type="EMBL" id="MEN1762065.1"/>
    </source>
</evidence>
<comment type="function">
    <text evidence="5">Involved in formation and maintenance of cell shape.</text>
</comment>
<protein>
    <recommendedName>
        <fullName evidence="2 5">Cell shape-determining protein MreC</fullName>
    </recommendedName>
    <alternativeName>
        <fullName evidence="4 5">Cell shape protein MreC</fullName>
    </alternativeName>
</protein>
<feature type="transmembrane region" description="Helical" evidence="7">
    <location>
        <begin position="12"/>
        <end position="30"/>
    </location>
</feature>
<accession>A0ABU9VY25</accession>
<evidence type="ECO:0000256" key="5">
    <source>
        <dbReference type="PIRNR" id="PIRNR038471"/>
    </source>
</evidence>
<dbReference type="Pfam" id="PF04085">
    <property type="entry name" value="MreC"/>
    <property type="match status" value="1"/>
</dbReference>
<keyword evidence="10" id="KW-1185">Reference proteome</keyword>
<keyword evidence="7" id="KW-1133">Transmembrane helix</keyword>
<keyword evidence="3 5" id="KW-0133">Cell shape</keyword>
<feature type="domain" description="Rod shape-determining protein MreC beta-barrel core" evidence="8">
    <location>
        <begin position="127"/>
        <end position="272"/>
    </location>
</feature>